<comment type="subunit">
    <text evidence="4 14">Homodimer.</text>
</comment>
<evidence type="ECO:0000256" key="11">
    <source>
        <dbReference type="ARBA" id="ARBA00023027"/>
    </source>
</evidence>
<evidence type="ECO:0000256" key="5">
    <source>
        <dbReference type="ARBA" id="ARBA00012965"/>
    </source>
</evidence>
<evidence type="ECO:0000256" key="8">
    <source>
        <dbReference type="ARBA" id="ARBA00022723"/>
    </source>
</evidence>
<reference evidence="21 22" key="1">
    <citation type="submission" date="2015-11" db="EMBL/GenBank/DDBJ databases">
        <title>The complete genome of Buchnera aphidicola from Diuraphis noxia biotype SAM.</title>
        <authorList>
            <person name="Burger N.F.V."/>
            <person name="Oberholster A.-M."/>
        </authorList>
    </citation>
    <scope>NUCLEOTIDE SEQUENCE [LARGE SCALE GENOMIC DNA]</scope>
    <source>
        <strain evidence="21">SAM</strain>
    </source>
</reference>
<feature type="binding site" evidence="14 18">
    <location>
        <position position="361"/>
    </location>
    <ligand>
        <name>substrate</name>
    </ligand>
</feature>
<dbReference type="PATRIC" id="fig|118101.4.peg.92"/>
<organism evidence="21 22">
    <name type="scientific">Buchnera aphidicola subsp. Diuraphis noxia</name>
    <dbReference type="NCBI Taxonomy" id="118101"/>
    <lineage>
        <taxon>Bacteria</taxon>
        <taxon>Pseudomonadati</taxon>
        <taxon>Pseudomonadota</taxon>
        <taxon>Gammaproteobacteria</taxon>
        <taxon>Enterobacterales</taxon>
        <taxon>Erwiniaceae</taxon>
        <taxon>Buchnera</taxon>
    </lineage>
</organism>
<feature type="binding site" evidence="14 18">
    <location>
        <position position="238"/>
    </location>
    <ligand>
        <name>substrate</name>
    </ligand>
</feature>
<dbReference type="HAMAP" id="MF_01024">
    <property type="entry name" value="HisD"/>
    <property type="match status" value="1"/>
</dbReference>
<feature type="binding site" evidence="14 18">
    <location>
        <position position="263"/>
    </location>
    <ligand>
        <name>substrate</name>
    </ligand>
</feature>
<feature type="binding site" evidence="14 18">
    <location>
        <position position="420"/>
    </location>
    <ligand>
        <name>substrate</name>
    </ligand>
</feature>
<dbReference type="EC" id="1.1.1.23" evidence="5 14"/>
<feature type="binding site" evidence="14 19">
    <location>
        <position position="361"/>
    </location>
    <ligand>
        <name>Zn(2+)</name>
        <dbReference type="ChEBI" id="CHEBI:29105"/>
    </ligand>
</feature>
<dbReference type="CDD" id="cd06572">
    <property type="entry name" value="Histidinol_dh"/>
    <property type="match status" value="1"/>
</dbReference>
<keyword evidence="7 14" id="KW-0028">Amino-acid biosynthesis</keyword>
<dbReference type="GO" id="GO:0005829">
    <property type="term" value="C:cytosol"/>
    <property type="evidence" value="ECO:0007669"/>
    <property type="project" value="TreeGrafter"/>
</dbReference>
<evidence type="ECO:0000256" key="17">
    <source>
        <dbReference type="PIRSR" id="PIRSR000099-2"/>
    </source>
</evidence>
<dbReference type="GO" id="GO:0000105">
    <property type="term" value="P:L-histidine biosynthetic process"/>
    <property type="evidence" value="ECO:0007669"/>
    <property type="project" value="UniProtKB-UniRule"/>
</dbReference>
<feature type="binding site" evidence="14 18">
    <location>
        <position position="415"/>
    </location>
    <ligand>
        <name>substrate</name>
    </ligand>
</feature>
<keyword evidence="9 14" id="KW-0862">Zinc</keyword>
<name>A0A1B2H7Z3_BUCDN</name>
<dbReference type="InterPro" id="IPR001692">
    <property type="entry name" value="Histidinol_DH_CS"/>
</dbReference>
<keyword evidence="10 14" id="KW-0560">Oxidoreductase</keyword>
<evidence type="ECO:0000256" key="7">
    <source>
        <dbReference type="ARBA" id="ARBA00022605"/>
    </source>
</evidence>
<evidence type="ECO:0000256" key="4">
    <source>
        <dbReference type="ARBA" id="ARBA00011738"/>
    </source>
</evidence>
<accession>A0A1B2H7Z3</accession>
<protein>
    <recommendedName>
        <fullName evidence="6 14">Histidinol dehydrogenase</fullName>
        <shortName evidence="14 15">HDH</shortName>
        <ecNumber evidence="5 14">1.1.1.23</ecNumber>
    </recommendedName>
</protein>
<dbReference type="EMBL" id="CP013259">
    <property type="protein sequence ID" value="ANZ22341.1"/>
    <property type="molecule type" value="Genomic_DNA"/>
</dbReference>
<comment type="function">
    <text evidence="1 14 15">Catalyzes the sequential NAD-dependent oxidations of L-histidinol to L-histidinaldehyde and then to L-histidine.</text>
</comment>
<proteinExistence type="inferred from homology"/>
<dbReference type="UniPathway" id="UPA00031">
    <property type="reaction ID" value="UER00014"/>
</dbReference>
<keyword evidence="11 14" id="KW-0520">NAD</keyword>
<evidence type="ECO:0000256" key="1">
    <source>
        <dbReference type="ARBA" id="ARBA00003850"/>
    </source>
</evidence>
<evidence type="ECO:0000256" key="18">
    <source>
        <dbReference type="PIRSR" id="PIRSR000099-3"/>
    </source>
</evidence>
<comment type="similarity">
    <text evidence="3 14 15 20">Belongs to the histidinol dehydrogenase family.</text>
</comment>
<evidence type="ECO:0000256" key="20">
    <source>
        <dbReference type="RuleBase" id="RU004175"/>
    </source>
</evidence>
<dbReference type="NCBIfam" id="TIGR00069">
    <property type="entry name" value="hisD"/>
    <property type="match status" value="1"/>
</dbReference>
<dbReference type="InterPro" id="IPR016161">
    <property type="entry name" value="Ald_DH/histidinol_DH"/>
</dbReference>
<evidence type="ECO:0000256" key="16">
    <source>
        <dbReference type="PIRSR" id="PIRSR000099-1"/>
    </source>
</evidence>
<evidence type="ECO:0000256" key="14">
    <source>
        <dbReference type="HAMAP-Rule" id="MF_01024"/>
    </source>
</evidence>
<evidence type="ECO:0000256" key="2">
    <source>
        <dbReference type="ARBA" id="ARBA00004940"/>
    </source>
</evidence>
<feature type="binding site" evidence="14 18">
    <location>
        <position position="328"/>
    </location>
    <ligand>
        <name>substrate</name>
    </ligand>
</feature>
<evidence type="ECO:0000256" key="19">
    <source>
        <dbReference type="PIRSR" id="PIRSR000099-4"/>
    </source>
</evidence>
<evidence type="ECO:0000256" key="12">
    <source>
        <dbReference type="ARBA" id="ARBA00023102"/>
    </source>
</evidence>
<comment type="pathway">
    <text evidence="2 14 15">Amino-acid biosynthesis; L-histidine biosynthesis; L-histidine from 5-phospho-alpha-D-ribose 1-diphosphate: step 9/9.</text>
</comment>
<comment type="cofactor">
    <cofactor evidence="14 19">
        <name>Zn(2+)</name>
        <dbReference type="ChEBI" id="CHEBI:29105"/>
    </cofactor>
    <text evidence="14 19">Binds 1 zinc ion per subunit.</text>
</comment>
<evidence type="ECO:0000256" key="9">
    <source>
        <dbReference type="ARBA" id="ARBA00022833"/>
    </source>
</evidence>
<evidence type="ECO:0000313" key="21">
    <source>
        <dbReference type="EMBL" id="ANZ22341.1"/>
    </source>
</evidence>
<feature type="binding site" evidence="14 19">
    <location>
        <position position="420"/>
    </location>
    <ligand>
        <name>Zn(2+)</name>
        <dbReference type="ChEBI" id="CHEBI:29105"/>
    </ligand>
</feature>
<evidence type="ECO:0000256" key="10">
    <source>
        <dbReference type="ARBA" id="ARBA00023002"/>
    </source>
</evidence>
<dbReference type="Gene3D" id="3.40.50.1980">
    <property type="entry name" value="Nitrogenase molybdenum iron protein domain"/>
    <property type="match status" value="2"/>
</dbReference>
<dbReference type="PROSITE" id="PS00611">
    <property type="entry name" value="HISOL_DEHYDROGENASE"/>
    <property type="match status" value="1"/>
</dbReference>
<dbReference type="GO" id="GO:0051287">
    <property type="term" value="F:NAD binding"/>
    <property type="evidence" value="ECO:0007669"/>
    <property type="project" value="InterPro"/>
</dbReference>
<feature type="binding site" evidence="14 17">
    <location>
        <position position="189"/>
    </location>
    <ligand>
        <name>NAD(+)</name>
        <dbReference type="ChEBI" id="CHEBI:57540"/>
    </ligand>
</feature>
<evidence type="ECO:0000256" key="13">
    <source>
        <dbReference type="ARBA" id="ARBA00049489"/>
    </source>
</evidence>
<dbReference type="Gene3D" id="1.20.5.1300">
    <property type="match status" value="1"/>
</dbReference>
<dbReference type="PANTHER" id="PTHR21256:SF2">
    <property type="entry name" value="HISTIDINE BIOSYNTHESIS TRIFUNCTIONAL PROTEIN"/>
    <property type="match status" value="1"/>
</dbReference>
<dbReference type="SUPFAM" id="SSF53720">
    <property type="entry name" value="ALDH-like"/>
    <property type="match status" value="1"/>
</dbReference>
<dbReference type="RefSeq" id="WP_075433161.1">
    <property type="nucleotide sequence ID" value="NZ_CP013259.1"/>
</dbReference>
<dbReference type="PRINTS" id="PR00083">
    <property type="entry name" value="HOLDHDRGNASE"/>
</dbReference>
<evidence type="ECO:0000313" key="22">
    <source>
        <dbReference type="Proteomes" id="UP000093070"/>
    </source>
</evidence>
<feature type="binding site" evidence="14 17">
    <location>
        <position position="131"/>
    </location>
    <ligand>
        <name>NAD(+)</name>
        <dbReference type="ChEBI" id="CHEBI:57540"/>
    </ligand>
</feature>
<feature type="binding site" evidence="14 19">
    <location>
        <position position="260"/>
    </location>
    <ligand>
        <name>Zn(2+)</name>
        <dbReference type="ChEBI" id="CHEBI:29105"/>
    </ligand>
</feature>
<dbReference type="PANTHER" id="PTHR21256">
    <property type="entry name" value="HISTIDINOL DEHYDROGENASE HDH"/>
    <property type="match status" value="1"/>
</dbReference>
<comment type="catalytic activity">
    <reaction evidence="13 14 15">
        <text>L-histidinol + 2 NAD(+) + H2O = L-histidine + 2 NADH + 3 H(+)</text>
        <dbReference type="Rhea" id="RHEA:20641"/>
        <dbReference type="ChEBI" id="CHEBI:15377"/>
        <dbReference type="ChEBI" id="CHEBI:15378"/>
        <dbReference type="ChEBI" id="CHEBI:57540"/>
        <dbReference type="ChEBI" id="CHEBI:57595"/>
        <dbReference type="ChEBI" id="CHEBI:57699"/>
        <dbReference type="ChEBI" id="CHEBI:57945"/>
        <dbReference type="EC" id="1.1.1.23"/>
    </reaction>
</comment>
<keyword evidence="8 14" id="KW-0479">Metal-binding</keyword>
<dbReference type="GO" id="GO:0008270">
    <property type="term" value="F:zinc ion binding"/>
    <property type="evidence" value="ECO:0007669"/>
    <property type="project" value="UniProtKB-UniRule"/>
</dbReference>
<evidence type="ECO:0000256" key="3">
    <source>
        <dbReference type="ARBA" id="ARBA00010178"/>
    </source>
</evidence>
<dbReference type="InterPro" id="IPR012131">
    <property type="entry name" value="Hstdl_DH"/>
</dbReference>
<dbReference type="Pfam" id="PF00815">
    <property type="entry name" value="Histidinol_dh"/>
    <property type="match status" value="1"/>
</dbReference>
<keyword evidence="12 14" id="KW-0368">Histidine biosynthesis</keyword>
<feature type="binding site" evidence="14 19">
    <location>
        <position position="263"/>
    </location>
    <ligand>
        <name>Zn(2+)</name>
        <dbReference type="ChEBI" id="CHEBI:29105"/>
    </ligand>
</feature>
<dbReference type="AlphaFoldDB" id="A0A1B2H7Z3"/>
<evidence type="ECO:0000256" key="6">
    <source>
        <dbReference type="ARBA" id="ARBA00016531"/>
    </source>
</evidence>
<feature type="binding site" evidence="14 18">
    <location>
        <position position="260"/>
    </location>
    <ligand>
        <name>substrate</name>
    </ligand>
</feature>
<dbReference type="FunFam" id="3.40.50.1980:FF:000001">
    <property type="entry name" value="Histidinol dehydrogenase"/>
    <property type="match status" value="1"/>
</dbReference>
<dbReference type="PIRSF" id="PIRSF000099">
    <property type="entry name" value="Histidinol_dh"/>
    <property type="match status" value="1"/>
</dbReference>
<dbReference type="Proteomes" id="UP000093070">
    <property type="component" value="Chromosome"/>
</dbReference>
<feature type="active site" description="Proton acceptor" evidence="14 16">
    <location>
        <position position="327"/>
    </location>
</feature>
<sequence>MNYLKNIFYWSKLNYDEQQKILSRPILNRNHTMKDTVKKIIENVKNFGDNALRKYSILFDKFNVNEFRIPEEKIISSFLNINENLKSSILIAKKNITSFHEAQILSTIDIETQIGVRCQQVYLPLNSVGIYIPNGTTSLFSSVLMLAIPAKIAGCKEIILCSPPPINNNILYASYVCGIKKIFQVGGAQAIAALAFGTETIPKVDKIFGPGNTYVTEAKLQVSSVFNGAEIDMLAGPSELLVIADETANPDFIAADLLSQAEHGSSSQVILLTSSVQLSKNVISSLNEQVKKLPRLSEISKSLKNSMIIITDNMSQCIEISNMYAPEHLIIQTKQPRKILNNISNASSIFLGQWSPESVGDYASGTNHVLPTYGKSLTNSALGLADFQKRILIQELTSQGLIDLSNTIEILSSEEQLDAHKNAVKIRVDFLKRKKYDQ</sequence>
<dbReference type="InterPro" id="IPR022695">
    <property type="entry name" value="Histidinol_DH_monofunct"/>
</dbReference>
<dbReference type="OrthoDB" id="9805269at2"/>
<feature type="binding site" evidence="14 17">
    <location>
        <position position="212"/>
    </location>
    <ligand>
        <name>NAD(+)</name>
        <dbReference type="ChEBI" id="CHEBI:57540"/>
    </ligand>
</feature>
<gene>
    <name evidence="14 21" type="primary">hisD</name>
    <name evidence="21" type="ORF">ATN01_00490</name>
</gene>
<dbReference type="FunFam" id="3.40.50.1980:FF:000002">
    <property type="entry name" value="Histidinol dehydrogenase, chloroplastic"/>
    <property type="match status" value="1"/>
</dbReference>
<evidence type="ECO:0000256" key="15">
    <source>
        <dbReference type="PIRNR" id="PIRNR000099"/>
    </source>
</evidence>
<feature type="active site" description="Proton acceptor" evidence="14 16">
    <location>
        <position position="328"/>
    </location>
</feature>
<dbReference type="GO" id="GO:0004399">
    <property type="term" value="F:histidinol dehydrogenase activity"/>
    <property type="evidence" value="ECO:0007669"/>
    <property type="project" value="UniProtKB-UniRule"/>
</dbReference>